<comment type="caution">
    <text evidence="2">The sequence shown here is derived from an EMBL/GenBank/DDBJ whole genome shotgun (WGS) entry which is preliminary data.</text>
</comment>
<sequence length="183" mass="19455">MTSAAALADAVRRATAETPYTVVDETPGGFAVQIDVADQQWWTLLHRKSLRKSFKHVVAVHEAAGTYTVTDQSLEVAWEAGADVSGGLPRPTLQGSVSAERGLLVEKSFRKEYGVDDQGEVGAVVDYSFDSREGNRLIDAQARQLGLSKKLNPTAKVGLVVAGAVLLGLLVSGIVLVVLLLVN</sequence>
<protein>
    <submittedName>
        <fullName evidence="2">Uncharacterized protein</fullName>
    </submittedName>
</protein>
<dbReference type="EMBL" id="BAABIM010000001">
    <property type="protein sequence ID" value="GAA4669639.1"/>
    <property type="molecule type" value="Genomic_DNA"/>
</dbReference>
<feature type="transmembrane region" description="Helical" evidence="1">
    <location>
        <begin position="157"/>
        <end position="182"/>
    </location>
</feature>
<dbReference type="Proteomes" id="UP001500621">
    <property type="component" value="Unassembled WGS sequence"/>
</dbReference>
<keyword evidence="1" id="KW-0472">Membrane</keyword>
<evidence type="ECO:0000313" key="3">
    <source>
        <dbReference type="Proteomes" id="UP001500621"/>
    </source>
</evidence>
<keyword evidence="3" id="KW-1185">Reference proteome</keyword>
<accession>A0ABP8VR32</accession>
<name>A0ABP8VR32_9ACTN</name>
<reference evidence="3" key="1">
    <citation type="journal article" date="2019" name="Int. J. Syst. Evol. Microbiol.">
        <title>The Global Catalogue of Microorganisms (GCM) 10K type strain sequencing project: providing services to taxonomists for standard genome sequencing and annotation.</title>
        <authorList>
            <consortium name="The Broad Institute Genomics Platform"/>
            <consortium name="The Broad Institute Genome Sequencing Center for Infectious Disease"/>
            <person name="Wu L."/>
            <person name="Ma J."/>
        </authorList>
    </citation>
    <scope>NUCLEOTIDE SEQUENCE [LARGE SCALE GENOMIC DNA]</scope>
    <source>
        <strain evidence="3">JCM 18127</strain>
    </source>
</reference>
<proteinExistence type="predicted"/>
<evidence type="ECO:0000256" key="1">
    <source>
        <dbReference type="SAM" id="Phobius"/>
    </source>
</evidence>
<gene>
    <name evidence="2" type="ORF">GCM10023226_02590</name>
</gene>
<evidence type="ECO:0000313" key="2">
    <source>
        <dbReference type="EMBL" id="GAA4669639.1"/>
    </source>
</evidence>
<organism evidence="2 3">
    <name type="scientific">Nocardioides nanhaiensis</name>
    <dbReference type="NCBI Taxonomy" id="1476871"/>
    <lineage>
        <taxon>Bacteria</taxon>
        <taxon>Bacillati</taxon>
        <taxon>Actinomycetota</taxon>
        <taxon>Actinomycetes</taxon>
        <taxon>Propionibacteriales</taxon>
        <taxon>Nocardioidaceae</taxon>
        <taxon>Nocardioides</taxon>
    </lineage>
</organism>
<keyword evidence="1" id="KW-0812">Transmembrane</keyword>
<dbReference type="RefSeq" id="WP_345262237.1">
    <property type="nucleotide sequence ID" value="NZ_BAABIM010000001.1"/>
</dbReference>
<keyword evidence="1" id="KW-1133">Transmembrane helix</keyword>